<dbReference type="Proteomes" id="UP001164653">
    <property type="component" value="Chromosome"/>
</dbReference>
<feature type="transmembrane region" description="Helical" evidence="1">
    <location>
        <begin position="97"/>
        <end position="118"/>
    </location>
</feature>
<keyword evidence="1" id="KW-1133">Transmembrane helix</keyword>
<feature type="transmembrane region" description="Helical" evidence="1">
    <location>
        <begin position="24"/>
        <end position="42"/>
    </location>
</feature>
<evidence type="ECO:0000259" key="2">
    <source>
        <dbReference type="Pfam" id="PF06580"/>
    </source>
</evidence>
<keyword evidence="1" id="KW-0812">Transmembrane</keyword>
<dbReference type="RefSeq" id="WP_244819948.1">
    <property type="nucleotide sequence ID" value="NZ_CP112998.1"/>
</dbReference>
<dbReference type="GO" id="GO:0000155">
    <property type="term" value="F:phosphorelay sensor kinase activity"/>
    <property type="evidence" value="ECO:0007669"/>
    <property type="project" value="InterPro"/>
</dbReference>
<evidence type="ECO:0000313" key="4">
    <source>
        <dbReference type="Proteomes" id="UP001164653"/>
    </source>
</evidence>
<dbReference type="InterPro" id="IPR010559">
    <property type="entry name" value="Sig_transdc_His_kin_internal"/>
</dbReference>
<dbReference type="EMBL" id="CP112998">
    <property type="protein sequence ID" value="WAC14579.1"/>
    <property type="molecule type" value="Genomic_DNA"/>
</dbReference>
<dbReference type="AlphaFoldDB" id="A0A9E8SNP0"/>
<feature type="domain" description="Signal transduction histidine kinase internal region" evidence="2">
    <location>
        <begin position="175"/>
        <end position="253"/>
    </location>
</feature>
<keyword evidence="1" id="KW-0472">Membrane</keyword>
<keyword evidence="4" id="KW-1185">Reference proteome</keyword>
<dbReference type="GO" id="GO:0016020">
    <property type="term" value="C:membrane"/>
    <property type="evidence" value="ECO:0007669"/>
    <property type="project" value="InterPro"/>
</dbReference>
<gene>
    <name evidence="3" type="ORF">ON006_11585</name>
</gene>
<keyword evidence="3" id="KW-0808">Transferase</keyword>
<keyword evidence="3" id="KW-0418">Kinase</keyword>
<sequence>MKLILKTPHALNLMKPDFFSKYEWRYHLAMMPVIFAAGNYYFIGPDYFTNAGSFLIGTGLIFVLYWSSVVVLTIAIRRIISWYPSVDQTPGRIRAMFWLIGSLTLLLTMICVGLYSSIPGTTVTFTWAWLWPAIIFCEFANFPLCALLGLIYTLDQWKKNQAESEKLERIASEQQFNLLKGQVNPHFLFNSLNTLSSLIGEDPERAEHFVEDLAKIYRYMLQAAKTDLVSLNAELGFLQTYIRLLQVRHGENLQVMQPAHHPADIYVPPLVLQIMVDHAVKHNIMSANKTLTIHIEVLDLQNLRVRNNIQSKIRTIGTDKVGLAALNSKYLALSSRQVLVEETATDFTVILPLLSDRVPVSQVIE</sequence>
<name>A0A9E8SNP0_9BACT</name>
<dbReference type="PANTHER" id="PTHR34220:SF7">
    <property type="entry name" value="SENSOR HISTIDINE KINASE YPDA"/>
    <property type="match status" value="1"/>
</dbReference>
<dbReference type="Pfam" id="PF06580">
    <property type="entry name" value="His_kinase"/>
    <property type="match status" value="1"/>
</dbReference>
<accession>A0A9E8SNP0</accession>
<dbReference type="KEGG" id="dpf:ON006_11585"/>
<dbReference type="PANTHER" id="PTHR34220">
    <property type="entry name" value="SENSOR HISTIDINE KINASE YPDA"/>
    <property type="match status" value="1"/>
</dbReference>
<feature type="transmembrane region" description="Helical" evidence="1">
    <location>
        <begin position="130"/>
        <end position="154"/>
    </location>
</feature>
<feature type="transmembrane region" description="Helical" evidence="1">
    <location>
        <begin position="54"/>
        <end position="76"/>
    </location>
</feature>
<evidence type="ECO:0000313" key="3">
    <source>
        <dbReference type="EMBL" id="WAC14579.1"/>
    </source>
</evidence>
<dbReference type="InterPro" id="IPR050640">
    <property type="entry name" value="Bact_2-comp_sensor_kinase"/>
</dbReference>
<evidence type="ECO:0000256" key="1">
    <source>
        <dbReference type="SAM" id="Phobius"/>
    </source>
</evidence>
<reference evidence="3" key="1">
    <citation type="submission" date="2022-11" db="EMBL/GenBank/DDBJ databases">
        <title>Dyadobacter pollutisoli sp. nov., isolated from plastic dumped soil.</title>
        <authorList>
            <person name="Kim J.M."/>
            <person name="Kim K.R."/>
            <person name="Lee J.K."/>
            <person name="Hao L."/>
            <person name="Jeon C.O."/>
        </authorList>
    </citation>
    <scope>NUCLEOTIDE SEQUENCE</scope>
    <source>
        <strain evidence="3">U1</strain>
    </source>
</reference>
<protein>
    <submittedName>
        <fullName evidence="3">Histidine kinase</fullName>
    </submittedName>
</protein>
<proteinExistence type="predicted"/>
<organism evidence="3 4">
    <name type="scientific">Dyadobacter pollutisoli</name>
    <dbReference type="NCBI Taxonomy" id="2910158"/>
    <lineage>
        <taxon>Bacteria</taxon>
        <taxon>Pseudomonadati</taxon>
        <taxon>Bacteroidota</taxon>
        <taxon>Cytophagia</taxon>
        <taxon>Cytophagales</taxon>
        <taxon>Spirosomataceae</taxon>
        <taxon>Dyadobacter</taxon>
    </lineage>
</organism>